<name>A0A2Z2NKG1_9GAMM</name>
<dbReference type="PANTHER" id="PTHR20961">
    <property type="entry name" value="GLYCOSYLTRANSFERASE"/>
    <property type="match status" value="1"/>
</dbReference>
<keyword evidence="2" id="KW-0808">Transferase</keyword>
<gene>
    <name evidence="5" type="ORF">IMCC3135_07590</name>
</gene>
<reference evidence="5 6" key="1">
    <citation type="submission" date="2016-12" db="EMBL/GenBank/DDBJ databases">
        <authorList>
            <person name="Song W.-J."/>
            <person name="Kurnit D.M."/>
        </authorList>
    </citation>
    <scope>NUCLEOTIDE SEQUENCE [LARGE SCALE GENOMIC DNA]</scope>
    <source>
        <strain evidence="5 6">IMCC3135</strain>
    </source>
</reference>
<evidence type="ECO:0000259" key="4">
    <source>
        <dbReference type="Pfam" id="PF04577"/>
    </source>
</evidence>
<dbReference type="Pfam" id="PF04577">
    <property type="entry name" value="Glyco_transf_61"/>
    <property type="match status" value="1"/>
</dbReference>
<proteinExistence type="predicted"/>
<keyword evidence="1" id="KW-0328">Glycosyltransferase</keyword>
<dbReference type="AlphaFoldDB" id="A0A2Z2NKG1"/>
<keyword evidence="6" id="KW-1185">Reference proteome</keyword>
<evidence type="ECO:0000256" key="3">
    <source>
        <dbReference type="ARBA" id="ARBA00023180"/>
    </source>
</evidence>
<accession>A0A2Z2NKG1</accession>
<organism evidence="5 6">
    <name type="scientific">Granulosicoccus antarcticus IMCC3135</name>
    <dbReference type="NCBI Taxonomy" id="1192854"/>
    <lineage>
        <taxon>Bacteria</taxon>
        <taxon>Pseudomonadati</taxon>
        <taxon>Pseudomonadota</taxon>
        <taxon>Gammaproteobacteria</taxon>
        <taxon>Chromatiales</taxon>
        <taxon>Granulosicoccaceae</taxon>
        <taxon>Granulosicoccus</taxon>
    </lineage>
</organism>
<dbReference type="OrthoDB" id="6399152at2"/>
<evidence type="ECO:0000313" key="5">
    <source>
        <dbReference type="EMBL" id="ASJ71623.1"/>
    </source>
</evidence>
<evidence type="ECO:0000256" key="1">
    <source>
        <dbReference type="ARBA" id="ARBA00022676"/>
    </source>
</evidence>
<feature type="domain" description="Glycosyltransferase 61 catalytic" evidence="4">
    <location>
        <begin position="216"/>
        <end position="395"/>
    </location>
</feature>
<protein>
    <recommendedName>
        <fullName evidence="4">Glycosyltransferase 61 catalytic domain-containing protein</fullName>
    </recommendedName>
</protein>
<dbReference type="InterPro" id="IPR007657">
    <property type="entry name" value="Glycosyltransferase_61"/>
</dbReference>
<dbReference type="Gene3D" id="1.25.40.10">
    <property type="entry name" value="Tetratricopeptide repeat domain"/>
    <property type="match status" value="1"/>
</dbReference>
<dbReference type="InterPro" id="IPR011990">
    <property type="entry name" value="TPR-like_helical_dom_sf"/>
</dbReference>
<keyword evidence="3" id="KW-0325">Glycoprotein</keyword>
<dbReference type="EMBL" id="CP018632">
    <property type="protein sequence ID" value="ASJ71623.1"/>
    <property type="molecule type" value="Genomic_DNA"/>
</dbReference>
<sequence length="466" mass="52362">MRGTLMKIVELDPQGHCEQAAVALQNRLMEEGQSLAEQKSWQQALAVMFNAYSLSPGKSPILRAIAEVYSSQGDEEAARTCRLGVVPESAEAKFFNSTCIQTRFKAATEVSNTRHIQVHHPENIALKFPRTNESSMKRPQFKSDKTDSRGSFVSILQQGGVWFDGFNTVVLDNDGNIVRDHVKGNAFVVVDSARRRPELLLEGRTCFLDARSSHIYYHWMIDVLPKFALLKSAGIDIEKIDSFVVRCRSSFQKQTLEHLGVPLDKVVNPPTDAMIRCDELIVPYLKNDRGERFYNGLGLGMGYWVSEWMKSMFIHKHSGCHRRLYISRAACGTRAVVREEELVKALERRDFHCVQMESLSVTEQAELLDGADVVVAPHGAGLTNIVFCKPGTVVVEIFGNYVVPCYWAISELAKLEYHAYFVNDTTAISKDGAKENAEVLDPVQRRDQGIDLALPDFTAYLDRLLP</sequence>
<evidence type="ECO:0000313" key="6">
    <source>
        <dbReference type="Proteomes" id="UP000250079"/>
    </source>
</evidence>
<dbReference type="GO" id="GO:0016757">
    <property type="term" value="F:glycosyltransferase activity"/>
    <property type="evidence" value="ECO:0007669"/>
    <property type="project" value="UniProtKB-KW"/>
</dbReference>
<dbReference type="Proteomes" id="UP000250079">
    <property type="component" value="Chromosome"/>
</dbReference>
<evidence type="ECO:0000256" key="2">
    <source>
        <dbReference type="ARBA" id="ARBA00022679"/>
    </source>
</evidence>
<dbReference type="InterPro" id="IPR049625">
    <property type="entry name" value="Glyco_transf_61_cat"/>
</dbReference>
<dbReference type="KEGG" id="gai:IMCC3135_07590"/>